<evidence type="ECO:0000313" key="1">
    <source>
        <dbReference type="EMBL" id="KAG2641474.1"/>
    </source>
</evidence>
<name>A0A8T0W7Z8_PANVG</name>
<accession>A0A8T0W7Z8</accession>
<organism evidence="1 2">
    <name type="scientific">Panicum virgatum</name>
    <name type="common">Blackwell switchgrass</name>
    <dbReference type="NCBI Taxonomy" id="38727"/>
    <lineage>
        <taxon>Eukaryota</taxon>
        <taxon>Viridiplantae</taxon>
        <taxon>Streptophyta</taxon>
        <taxon>Embryophyta</taxon>
        <taxon>Tracheophyta</taxon>
        <taxon>Spermatophyta</taxon>
        <taxon>Magnoliopsida</taxon>
        <taxon>Liliopsida</taxon>
        <taxon>Poales</taxon>
        <taxon>Poaceae</taxon>
        <taxon>PACMAD clade</taxon>
        <taxon>Panicoideae</taxon>
        <taxon>Panicodae</taxon>
        <taxon>Paniceae</taxon>
        <taxon>Panicinae</taxon>
        <taxon>Panicum</taxon>
        <taxon>Panicum sect. Hiantes</taxon>
    </lineage>
</organism>
<sequence length="53" mass="6583">MDWLWWRDRLALARAATIWRARSERERGRPAYTSWKRRPSRFVGKKRFPSLSY</sequence>
<reference evidence="1" key="1">
    <citation type="submission" date="2020-05" db="EMBL/GenBank/DDBJ databases">
        <title>WGS assembly of Panicum virgatum.</title>
        <authorList>
            <person name="Lovell J.T."/>
            <person name="Jenkins J."/>
            <person name="Shu S."/>
            <person name="Juenger T.E."/>
            <person name="Schmutz J."/>
        </authorList>
    </citation>
    <scope>NUCLEOTIDE SEQUENCE</scope>
    <source>
        <strain evidence="1">AP13</strain>
    </source>
</reference>
<protein>
    <submittedName>
        <fullName evidence="1">Uncharacterized protein</fullName>
    </submittedName>
</protein>
<proteinExistence type="predicted"/>
<dbReference type="AlphaFoldDB" id="A0A8T0W7Z8"/>
<gene>
    <name evidence="1" type="ORF">PVAP13_2KG248058</name>
</gene>
<dbReference type="Proteomes" id="UP000823388">
    <property type="component" value="Chromosome 2K"/>
</dbReference>
<comment type="caution">
    <text evidence="1">The sequence shown here is derived from an EMBL/GenBank/DDBJ whole genome shotgun (WGS) entry which is preliminary data.</text>
</comment>
<dbReference type="EMBL" id="CM029039">
    <property type="protein sequence ID" value="KAG2641474.1"/>
    <property type="molecule type" value="Genomic_DNA"/>
</dbReference>
<keyword evidence="2" id="KW-1185">Reference proteome</keyword>
<evidence type="ECO:0000313" key="2">
    <source>
        <dbReference type="Proteomes" id="UP000823388"/>
    </source>
</evidence>